<gene>
    <name evidence="1" type="ORF">NNO07_18810</name>
</gene>
<evidence type="ECO:0000313" key="2">
    <source>
        <dbReference type="Proteomes" id="UP001211689"/>
    </source>
</evidence>
<sequence>MNKEKYSEFDGVSYAVACFDWPNGWLVEVRVEGLPNRREGKLFGTYEEAHSFGEDLAKRLIVSLKTAAE</sequence>
<comment type="caution">
    <text evidence="1">The sequence shown here is derived from an EMBL/GenBank/DDBJ whole genome shotgun (WGS) entry which is preliminary data.</text>
</comment>
<reference evidence="1 2" key="1">
    <citation type="submission" date="2022-07" db="EMBL/GenBank/DDBJ databases">
        <title>Genome Analysis of Selected Gammaproteobacteria from Nigerian Food snails.</title>
        <authorList>
            <person name="Okafor A.C."/>
        </authorList>
    </citation>
    <scope>NUCLEOTIDE SEQUENCE [LARGE SCALE GENOMIC DNA]</scope>
    <source>
        <strain evidence="1 2">Awg 2</strain>
    </source>
</reference>
<evidence type="ECO:0000313" key="1">
    <source>
        <dbReference type="EMBL" id="MDA8485122.1"/>
    </source>
</evidence>
<proteinExistence type="predicted"/>
<dbReference type="RefSeq" id="WP_271471577.1">
    <property type="nucleotide sequence ID" value="NZ_JANEWF010000024.1"/>
</dbReference>
<keyword evidence="2" id="KW-1185">Reference proteome</keyword>
<organism evidence="1 2">
    <name type="scientific">Metapseudomonas resinovorans</name>
    <name type="common">Pseudomonas resinovorans</name>
    <dbReference type="NCBI Taxonomy" id="53412"/>
    <lineage>
        <taxon>Bacteria</taxon>
        <taxon>Pseudomonadati</taxon>
        <taxon>Pseudomonadota</taxon>
        <taxon>Gammaproteobacteria</taxon>
        <taxon>Pseudomonadales</taxon>
        <taxon>Pseudomonadaceae</taxon>
        <taxon>Metapseudomonas</taxon>
    </lineage>
</organism>
<protein>
    <submittedName>
        <fullName evidence="1">Uncharacterized protein</fullName>
    </submittedName>
</protein>
<accession>A0ABT4Y8B9</accession>
<dbReference type="Proteomes" id="UP001211689">
    <property type="component" value="Unassembled WGS sequence"/>
</dbReference>
<dbReference type="EMBL" id="JANEWF010000024">
    <property type="protein sequence ID" value="MDA8485122.1"/>
    <property type="molecule type" value="Genomic_DNA"/>
</dbReference>
<name>A0ABT4Y8B9_METRE</name>